<comment type="caution">
    <text evidence="2">The sequence shown here is derived from an EMBL/GenBank/DDBJ whole genome shotgun (WGS) entry which is preliminary data.</text>
</comment>
<organism evidence="2 3">
    <name type="scientific">Thioclava indica</name>
    <dbReference type="NCBI Taxonomy" id="1353528"/>
    <lineage>
        <taxon>Bacteria</taxon>
        <taxon>Pseudomonadati</taxon>
        <taxon>Pseudomonadota</taxon>
        <taxon>Alphaproteobacteria</taxon>
        <taxon>Rhodobacterales</taxon>
        <taxon>Paracoccaceae</taxon>
        <taxon>Thioclava</taxon>
    </lineage>
</organism>
<dbReference type="AlphaFoldDB" id="A0A074JP56"/>
<gene>
    <name evidence="2" type="ORF">DT23_04915</name>
</gene>
<dbReference type="RefSeq" id="WP_081847149.1">
    <property type="nucleotide sequence ID" value="NZ_AUNB01000040.1"/>
</dbReference>
<dbReference type="eggNOG" id="COG1416">
    <property type="taxonomic scope" value="Bacteria"/>
</dbReference>
<name>A0A074JP56_9RHOB</name>
<feature type="region of interest" description="Disordered" evidence="1">
    <location>
        <begin position="1"/>
        <end position="39"/>
    </location>
</feature>
<accession>A0A074JP56</accession>
<keyword evidence="3" id="KW-1185">Reference proteome</keyword>
<proteinExistence type="predicted"/>
<reference evidence="2 3" key="1">
    <citation type="journal article" date="2015" name="Antonie Van Leeuwenhoek">
        <title>Thioclava indica sp. nov., isolated from surface seawater of the Indian Ocean.</title>
        <authorList>
            <person name="Liu Y."/>
            <person name="Lai Q."/>
            <person name="Du J."/>
            <person name="Xu H."/>
            <person name="Jiang L."/>
            <person name="Shao Z."/>
        </authorList>
    </citation>
    <scope>NUCLEOTIDE SEQUENCE [LARGE SCALE GENOMIC DNA]</scope>
    <source>
        <strain evidence="2 3">DT23-4</strain>
    </source>
</reference>
<dbReference type="EMBL" id="AUNB01000040">
    <property type="protein sequence ID" value="KEO57413.1"/>
    <property type="molecule type" value="Genomic_DNA"/>
</dbReference>
<evidence type="ECO:0000313" key="2">
    <source>
        <dbReference type="EMBL" id="KEO57413.1"/>
    </source>
</evidence>
<sequence length="180" mass="19349">MSHDLPQLDQKRGGHRGGHGGARGHGHGGGMGPERAQRHHDDQADFHALLKHHDQISRNVTNTPDGIVAETRSDDPEIAALIRKHAHAMHARMVEKWGLRHWDPAFAEIFAQADKVELVLHDLPDGVRAVERSDDANVALLIQVHGAVVSAFVNGGAKVAAQASPLPDAYIRMAGSSPVG</sequence>
<protein>
    <submittedName>
        <fullName evidence="2">Uncharacterized protein</fullName>
    </submittedName>
</protein>
<evidence type="ECO:0000256" key="1">
    <source>
        <dbReference type="SAM" id="MobiDB-lite"/>
    </source>
</evidence>
<dbReference type="STRING" id="1353528.DT23_04915"/>
<evidence type="ECO:0000313" key="3">
    <source>
        <dbReference type="Proteomes" id="UP000027471"/>
    </source>
</evidence>
<dbReference type="Proteomes" id="UP000027471">
    <property type="component" value="Unassembled WGS sequence"/>
</dbReference>
<feature type="compositionally biased region" description="Basic residues" evidence="1">
    <location>
        <begin position="13"/>
        <end position="26"/>
    </location>
</feature>
<dbReference type="OrthoDB" id="1525003at2"/>
<feature type="region of interest" description="Disordered" evidence="1">
    <location>
        <begin position="52"/>
        <end position="72"/>
    </location>
</feature>